<reference evidence="3" key="1">
    <citation type="journal article" date="2019" name="Int. J. Syst. Evol. Microbiol.">
        <title>The Global Catalogue of Microorganisms (GCM) 10K type strain sequencing project: providing services to taxonomists for standard genome sequencing and annotation.</title>
        <authorList>
            <consortium name="The Broad Institute Genomics Platform"/>
            <consortium name="The Broad Institute Genome Sequencing Center for Infectious Disease"/>
            <person name="Wu L."/>
            <person name="Ma J."/>
        </authorList>
    </citation>
    <scope>NUCLEOTIDE SEQUENCE [LARGE SCALE GENOMIC DNA]</scope>
    <source>
        <strain evidence="3">KCTC 3950</strain>
    </source>
</reference>
<dbReference type="PANTHER" id="PTHR33797:SF2">
    <property type="entry name" value="ORGANIC HYDROPEROXIDE RESISTANCE PROTEIN-LIKE"/>
    <property type="match status" value="1"/>
</dbReference>
<comment type="caution">
    <text evidence="2">The sequence shown here is derived from an EMBL/GenBank/DDBJ whole genome shotgun (WGS) entry which is preliminary data.</text>
</comment>
<accession>A0ABW5PFY2</accession>
<dbReference type="Gene3D" id="2.20.25.10">
    <property type="match status" value="1"/>
</dbReference>
<comment type="similarity">
    <text evidence="1">Belongs to the OsmC/Ohr family.</text>
</comment>
<dbReference type="NCBIfam" id="TIGR03561">
    <property type="entry name" value="organ_hyd_perox"/>
    <property type="match status" value="1"/>
</dbReference>
<dbReference type="InterPro" id="IPR036102">
    <property type="entry name" value="OsmC/Ohrsf"/>
</dbReference>
<dbReference type="Gene3D" id="3.30.300.20">
    <property type="match status" value="1"/>
</dbReference>
<dbReference type="PANTHER" id="PTHR33797">
    <property type="entry name" value="ORGANIC HYDROPEROXIDE RESISTANCE PROTEIN-LIKE"/>
    <property type="match status" value="1"/>
</dbReference>
<evidence type="ECO:0000313" key="3">
    <source>
        <dbReference type="Proteomes" id="UP001597541"/>
    </source>
</evidence>
<organism evidence="2 3">
    <name type="scientific">Paenibacillus gansuensis</name>
    <dbReference type="NCBI Taxonomy" id="306542"/>
    <lineage>
        <taxon>Bacteria</taxon>
        <taxon>Bacillati</taxon>
        <taxon>Bacillota</taxon>
        <taxon>Bacilli</taxon>
        <taxon>Bacillales</taxon>
        <taxon>Paenibacillaceae</taxon>
        <taxon>Paenibacillus</taxon>
    </lineage>
</organism>
<dbReference type="InterPro" id="IPR015946">
    <property type="entry name" value="KH_dom-like_a/b"/>
</dbReference>
<protein>
    <submittedName>
        <fullName evidence="2">Organic hydroperoxide resistance protein</fullName>
    </submittedName>
</protein>
<sequence>MNALYTATATAVGGREGNAASDDGKLNVKLGMPKELGGSGGEGTNPEQLFAAGYAACFESALALVAQRQGMKISGTQVTAQVSLYKNGEAFKLGAELNVYIPNVDAAKTEELAHAAHQVCPYSRATEGNIDVTIRASEQRSVSF</sequence>
<gene>
    <name evidence="2" type="ORF">ACFSUF_18025</name>
</gene>
<dbReference type="SUPFAM" id="SSF82784">
    <property type="entry name" value="OsmC-like"/>
    <property type="match status" value="1"/>
</dbReference>
<dbReference type="EMBL" id="JBHUME010000011">
    <property type="protein sequence ID" value="MFD2614312.1"/>
    <property type="molecule type" value="Genomic_DNA"/>
</dbReference>
<dbReference type="Pfam" id="PF02566">
    <property type="entry name" value="OsmC"/>
    <property type="match status" value="1"/>
</dbReference>
<dbReference type="Proteomes" id="UP001597541">
    <property type="component" value="Unassembled WGS sequence"/>
</dbReference>
<proteinExistence type="inferred from homology"/>
<dbReference type="InterPro" id="IPR003718">
    <property type="entry name" value="OsmC/Ohr_fam"/>
</dbReference>
<evidence type="ECO:0000313" key="2">
    <source>
        <dbReference type="EMBL" id="MFD2614312.1"/>
    </source>
</evidence>
<name>A0ABW5PFY2_9BACL</name>
<dbReference type="InterPro" id="IPR019953">
    <property type="entry name" value="OHR"/>
</dbReference>
<dbReference type="RefSeq" id="WP_377605030.1">
    <property type="nucleotide sequence ID" value="NZ_JBHUME010000011.1"/>
</dbReference>
<evidence type="ECO:0000256" key="1">
    <source>
        <dbReference type="ARBA" id="ARBA00007378"/>
    </source>
</evidence>
<keyword evidence="3" id="KW-1185">Reference proteome</keyword>